<evidence type="ECO:0000313" key="2">
    <source>
        <dbReference type="Proteomes" id="UP001060215"/>
    </source>
</evidence>
<reference evidence="1 2" key="1">
    <citation type="journal article" date="2022" name="Plant J.">
        <title>Chromosome-level genome of Camellia lanceoleosa provides a valuable resource for understanding genome evolution and self-incompatibility.</title>
        <authorList>
            <person name="Gong W."/>
            <person name="Xiao S."/>
            <person name="Wang L."/>
            <person name="Liao Z."/>
            <person name="Chang Y."/>
            <person name="Mo W."/>
            <person name="Hu G."/>
            <person name="Li W."/>
            <person name="Zhao G."/>
            <person name="Zhu H."/>
            <person name="Hu X."/>
            <person name="Ji K."/>
            <person name="Xiang X."/>
            <person name="Song Q."/>
            <person name="Yuan D."/>
            <person name="Jin S."/>
            <person name="Zhang L."/>
        </authorList>
    </citation>
    <scope>NUCLEOTIDE SEQUENCE [LARGE SCALE GENOMIC DNA]</scope>
    <source>
        <strain evidence="1">SQ_2022a</strain>
    </source>
</reference>
<accession>A0ACC0GGI2</accession>
<dbReference type="Proteomes" id="UP001060215">
    <property type="component" value="Chromosome 8"/>
</dbReference>
<protein>
    <submittedName>
        <fullName evidence="1">Uncharacterized protein</fullName>
    </submittedName>
</protein>
<evidence type="ECO:0000313" key="1">
    <source>
        <dbReference type="EMBL" id="KAI7999679.1"/>
    </source>
</evidence>
<sequence length="69" mass="7576">MMMTSIKYLSKEKGIRVEVDDGLSAKGFGLPGKLSNVKVILNGGQWVTFLKPDGYLSLYPTAFMSCIET</sequence>
<organism evidence="1 2">
    <name type="scientific">Camellia lanceoleosa</name>
    <dbReference type="NCBI Taxonomy" id="1840588"/>
    <lineage>
        <taxon>Eukaryota</taxon>
        <taxon>Viridiplantae</taxon>
        <taxon>Streptophyta</taxon>
        <taxon>Embryophyta</taxon>
        <taxon>Tracheophyta</taxon>
        <taxon>Spermatophyta</taxon>
        <taxon>Magnoliopsida</taxon>
        <taxon>eudicotyledons</taxon>
        <taxon>Gunneridae</taxon>
        <taxon>Pentapetalae</taxon>
        <taxon>asterids</taxon>
        <taxon>Ericales</taxon>
        <taxon>Theaceae</taxon>
        <taxon>Camellia</taxon>
    </lineage>
</organism>
<name>A0ACC0GGI2_9ERIC</name>
<gene>
    <name evidence="1" type="ORF">LOK49_LG09G00438</name>
</gene>
<dbReference type="EMBL" id="CM045765">
    <property type="protein sequence ID" value="KAI7999679.1"/>
    <property type="molecule type" value="Genomic_DNA"/>
</dbReference>
<keyword evidence="2" id="KW-1185">Reference proteome</keyword>
<proteinExistence type="predicted"/>
<comment type="caution">
    <text evidence="1">The sequence shown here is derived from an EMBL/GenBank/DDBJ whole genome shotgun (WGS) entry which is preliminary data.</text>
</comment>